<proteinExistence type="predicted"/>
<reference evidence="2" key="1">
    <citation type="submission" date="2021-02" db="EMBL/GenBank/DDBJ databases">
        <authorList>
            <person name="Dougan E. K."/>
            <person name="Rhodes N."/>
            <person name="Thang M."/>
            <person name="Chan C."/>
        </authorList>
    </citation>
    <scope>NUCLEOTIDE SEQUENCE</scope>
</reference>
<dbReference type="Proteomes" id="UP000601435">
    <property type="component" value="Unassembled WGS sequence"/>
</dbReference>
<sequence length="167" mass="18292">MPASVLSRFMSTEALPHAHILRRSQHLLDPTCSCTAASANRRPAKMAHMATPALSTVALCACLLTIVAGMEMDWTSYSDRADLPMSQKWREDMKDKLSSVDTAKLTPEQKRKFKELWRRVSGEPQPAGESVPLVGVAAVALLLGAGAYMWLTKPKPDIVTGECVDLR</sequence>
<comment type="caution">
    <text evidence="2">The sequence shown here is derived from an EMBL/GenBank/DDBJ whole genome shotgun (WGS) entry which is preliminary data.</text>
</comment>
<dbReference type="AlphaFoldDB" id="A0A812YHD9"/>
<keyword evidence="1" id="KW-0812">Transmembrane</keyword>
<evidence type="ECO:0000313" key="2">
    <source>
        <dbReference type="EMBL" id="CAE7787950.1"/>
    </source>
</evidence>
<evidence type="ECO:0000256" key="1">
    <source>
        <dbReference type="SAM" id="Phobius"/>
    </source>
</evidence>
<keyword evidence="1" id="KW-0472">Membrane</keyword>
<name>A0A812YHD9_9DINO</name>
<dbReference type="EMBL" id="CAJNJA010042864">
    <property type="protein sequence ID" value="CAE7787950.1"/>
    <property type="molecule type" value="Genomic_DNA"/>
</dbReference>
<evidence type="ECO:0000313" key="3">
    <source>
        <dbReference type="Proteomes" id="UP000601435"/>
    </source>
</evidence>
<organism evidence="2 3">
    <name type="scientific">Symbiodinium necroappetens</name>
    <dbReference type="NCBI Taxonomy" id="1628268"/>
    <lineage>
        <taxon>Eukaryota</taxon>
        <taxon>Sar</taxon>
        <taxon>Alveolata</taxon>
        <taxon>Dinophyceae</taxon>
        <taxon>Suessiales</taxon>
        <taxon>Symbiodiniaceae</taxon>
        <taxon>Symbiodinium</taxon>
    </lineage>
</organism>
<dbReference type="OrthoDB" id="439890at2759"/>
<feature type="transmembrane region" description="Helical" evidence="1">
    <location>
        <begin position="131"/>
        <end position="151"/>
    </location>
</feature>
<keyword evidence="1" id="KW-1133">Transmembrane helix</keyword>
<accession>A0A812YHD9</accession>
<keyword evidence="3" id="KW-1185">Reference proteome</keyword>
<gene>
    <name evidence="2" type="ORF">SNEC2469_LOCUS23128</name>
</gene>
<feature type="transmembrane region" description="Helical" evidence="1">
    <location>
        <begin position="50"/>
        <end position="70"/>
    </location>
</feature>
<protein>
    <submittedName>
        <fullName evidence="2">Uncharacterized protein</fullName>
    </submittedName>
</protein>